<feature type="transmembrane region" description="Helical" evidence="1">
    <location>
        <begin position="97"/>
        <end position="119"/>
    </location>
</feature>
<sequence length="133" mass="12927">MTETRAGRWIVLVTALAQAASPAVAGFDQGRPHDPRVLDRPSAPLLGALLCGAVLSVIALVAAACRTLPARLAAGLTGVWALLGVTLSTVAAGATALAALAVLGGVAVAVTTLVAALPAHGGRGPGLRPAGTT</sequence>
<keyword evidence="1" id="KW-0472">Membrane</keyword>
<name>A0AAE4CD36_9ACTN</name>
<protein>
    <submittedName>
        <fullName evidence="2">Peptidoglycan/LPS O-acetylase OafA/YrhL</fullName>
    </submittedName>
</protein>
<evidence type="ECO:0000313" key="3">
    <source>
        <dbReference type="Proteomes" id="UP001183643"/>
    </source>
</evidence>
<feature type="transmembrane region" description="Helical" evidence="1">
    <location>
        <begin position="72"/>
        <end position="91"/>
    </location>
</feature>
<gene>
    <name evidence="2" type="ORF">J2S41_005432</name>
</gene>
<dbReference type="RefSeq" id="WP_310371705.1">
    <property type="nucleotide sequence ID" value="NZ_JAVDYB010000001.1"/>
</dbReference>
<keyword evidence="1" id="KW-1133">Transmembrane helix</keyword>
<dbReference type="AlphaFoldDB" id="A0AAE4CD36"/>
<evidence type="ECO:0000256" key="1">
    <source>
        <dbReference type="SAM" id="Phobius"/>
    </source>
</evidence>
<accession>A0AAE4CD36</accession>
<keyword evidence="1" id="KW-0812">Transmembrane</keyword>
<dbReference type="EMBL" id="JAVDYB010000001">
    <property type="protein sequence ID" value="MDR7278654.1"/>
    <property type="molecule type" value="Genomic_DNA"/>
</dbReference>
<feature type="transmembrane region" description="Helical" evidence="1">
    <location>
        <begin position="42"/>
        <end position="65"/>
    </location>
</feature>
<proteinExistence type="predicted"/>
<dbReference type="Proteomes" id="UP001183643">
    <property type="component" value="Unassembled WGS sequence"/>
</dbReference>
<keyword evidence="3" id="KW-1185">Reference proteome</keyword>
<organism evidence="2 3">
    <name type="scientific">Catenuloplanes atrovinosus</name>
    <dbReference type="NCBI Taxonomy" id="137266"/>
    <lineage>
        <taxon>Bacteria</taxon>
        <taxon>Bacillati</taxon>
        <taxon>Actinomycetota</taxon>
        <taxon>Actinomycetes</taxon>
        <taxon>Micromonosporales</taxon>
        <taxon>Micromonosporaceae</taxon>
        <taxon>Catenuloplanes</taxon>
    </lineage>
</organism>
<comment type="caution">
    <text evidence="2">The sequence shown here is derived from an EMBL/GenBank/DDBJ whole genome shotgun (WGS) entry which is preliminary data.</text>
</comment>
<reference evidence="2" key="1">
    <citation type="submission" date="2023-07" db="EMBL/GenBank/DDBJ databases">
        <title>Sequencing the genomes of 1000 actinobacteria strains.</title>
        <authorList>
            <person name="Klenk H.-P."/>
        </authorList>
    </citation>
    <scope>NUCLEOTIDE SEQUENCE</scope>
    <source>
        <strain evidence="2">DSM 44707</strain>
    </source>
</reference>
<evidence type="ECO:0000313" key="2">
    <source>
        <dbReference type="EMBL" id="MDR7278654.1"/>
    </source>
</evidence>